<feature type="region of interest" description="Disordered" evidence="4">
    <location>
        <begin position="127"/>
        <end position="158"/>
    </location>
</feature>
<feature type="active site" description="Proton donor" evidence="2">
    <location>
        <position position="519"/>
    </location>
</feature>
<keyword evidence="5" id="KW-0812">Transmembrane</keyword>
<dbReference type="InParanoid" id="A0A7J6INV3"/>
<dbReference type="InterPro" id="IPR017774">
    <property type="entry name" value="Bicupin_oxalate_deCO2ase/Oxase"/>
</dbReference>
<comment type="cofactor">
    <cofactor evidence="3">
        <name>Mn(2+)</name>
        <dbReference type="ChEBI" id="CHEBI:29035"/>
    </cofactor>
    <text evidence="3">Binds 2 manganese ions per subunit.</text>
</comment>
<dbReference type="NCBIfam" id="TIGR03404">
    <property type="entry name" value="bicupin_oxalic"/>
    <property type="match status" value="1"/>
</dbReference>
<evidence type="ECO:0000256" key="5">
    <source>
        <dbReference type="SAM" id="Phobius"/>
    </source>
</evidence>
<gene>
    <name evidence="7" type="primary">oxdD</name>
    <name evidence="7" type="ORF">CGGC5_v013225</name>
</gene>
<feature type="binding site" evidence="3">
    <location>
        <position position="466"/>
    </location>
    <ligand>
        <name>Mn(2+)</name>
        <dbReference type="ChEBI" id="CHEBI:29035"/>
        <label>2</label>
    </ligand>
</feature>
<keyword evidence="5" id="KW-0472">Membrane</keyword>
<proteinExistence type="predicted"/>
<dbReference type="InterPro" id="IPR006045">
    <property type="entry name" value="Cupin_1"/>
</dbReference>
<dbReference type="PANTHER" id="PTHR35848">
    <property type="entry name" value="OXALATE-BINDING PROTEIN"/>
    <property type="match status" value="1"/>
</dbReference>
<dbReference type="AlphaFoldDB" id="A0A7J6INV3"/>
<evidence type="ECO:0000313" key="8">
    <source>
        <dbReference type="Proteomes" id="UP000011096"/>
    </source>
</evidence>
<feature type="binding site" evidence="3">
    <location>
        <position position="505"/>
    </location>
    <ligand>
        <name>Mn(2+)</name>
        <dbReference type="ChEBI" id="CHEBI:29035"/>
        <label>2</label>
    </ligand>
</feature>
<dbReference type="RefSeq" id="XP_031881493.2">
    <property type="nucleotide sequence ID" value="XM_032021603.2"/>
</dbReference>
<dbReference type="GO" id="GO:0033609">
    <property type="term" value="P:oxalate metabolic process"/>
    <property type="evidence" value="ECO:0007669"/>
    <property type="project" value="InterPro"/>
</dbReference>
<dbReference type="OrthoDB" id="10263073at2759"/>
<evidence type="ECO:0000313" key="7">
    <source>
        <dbReference type="EMBL" id="KAF4478418.1"/>
    </source>
</evidence>
<evidence type="ECO:0000256" key="2">
    <source>
        <dbReference type="PIRSR" id="PIRSR617774-1"/>
    </source>
</evidence>
<feature type="binding site" evidence="3">
    <location>
        <position position="461"/>
    </location>
    <ligand>
        <name>Mn(2+)</name>
        <dbReference type="ChEBI" id="CHEBI:29035"/>
        <label>2</label>
    </ligand>
</feature>
<reference evidence="7 8" key="2">
    <citation type="submission" date="2020-04" db="EMBL/GenBank/DDBJ databases">
        <title>Genome sequencing and assembly of multiple isolates from the Colletotrichum gloeosporioides species complex.</title>
        <authorList>
            <person name="Gan P."/>
            <person name="Shirasu K."/>
        </authorList>
    </citation>
    <scope>NUCLEOTIDE SEQUENCE [LARGE SCALE GENOMIC DNA]</scope>
    <source>
        <strain evidence="7 8">Nara gc5</strain>
    </source>
</reference>
<dbReference type="SMART" id="SM00835">
    <property type="entry name" value="Cupin_1"/>
    <property type="match status" value="2"/>
</dbReference>
<name>A0A7J6INV3_COLFN</name>
<dbReference type="SUPFAM" id="SSF51182">
    <property type="entry name" value="RmlC-like cupins"/>
    <property type="match status" value="1"/>
</dbReference>
<feature type="domain" description="Cupin type-1" evidence="6">
    <location>
        <begin position="237"/>
        <end position="375"/>
    </location>
</feature>
<feature type="domain" description="Cupin type-1" evidence="6">
    <location>
        <begin position="414"/>
        <end position="555"/>
    </location>
</feature>
<feature type="binding site" evidence="3">
    <location>
        <position position="280"/>
    </location>
    <ligand>
        <name>Mn(2+)</name>
        <dbReference type="ChEBI" id="CHEBI:29035"/>
        <label>1</label>
    </ligand>
</feature>
<dbReference type="Gene3D" id="2.60.120.10">
    <property type="entry name" value="Jelly Rolls"/>
    <property type="match status" value="2"/>
</dbReference>
<feature type="binding site" evidence="3">
    <location>
        <position position="284"/>
    </location>
    <ligand>
        <name>Mn(2+)</name>
        <dbReference type="ChEBI" id="CHEBI:29035"/>
        <label>1</label>
    </ligand>
</feature>
<feature type="transmembrane region" description="Helical" evidence="5">
    <location>
        <begin position="14"/>
        <end position="35"/>
    </location>
</feature>
<feature type="binding site" evidence="3">
    <location>
        <position position="323"/>
    </location>
    <ligand>
        <name>Mn(2+)</name>
        <dbReference type="ChEBI" id="CHEBI:29035"/>
        <label>1</label>
    </ligand>
</feature>
<feature type="transmembrane region" description="Helical" evidence="5">
    <location>
        <begin position="85"/>
        <end position="105"/>
    </location>
</feature>
<dbReference type="GO" id="GO:0046872">
    <property type="term" value="F:metal ion binding"/>
    <property type="evidence" value="ECO:0007669"/>
    <property type="project" value="UniProtKB-KW"/>
</dbReference>
<evidence type="ECO:0000256" key="4">
    <source>
        <dbReference type="SAM" id="MobiDB-lite"/>
    </source>
</evidence>
<keyword evidence="1 3" id="KW-0479">Metal-binding</keyword>
<comment type="caution">
    <text evidence="7">The sequence shown here is derived from an EMBL/GenBank/DDBJ whole genome shotgun (WGS) entry which is preliminary data.</text>
</comment>
<reference evidence="7 8" key="1">
    <citation type="submission" date="2012-08" db="EMBL/GenBank/DDBJ databases">
        <authorList>
            <person name="Gan P.H.P."/>
            <person name="Ikeda K."/>
            <person name="Irieda H."/>
            <person name="Narusaka M."/>
            <person name="O'Connell R.J."/>
            <person name="Narusaka Y."/>
            <person name="Takano Y."/>
            <person name="Kubo Y."/>
            <person name="Shirasu K."/>
        </authorList>
    </citation>
    <scope>NUCLEOTIDE SEQUENCE [LARGE SCALE GENOMIC DNA]</scope>
    <source>
        <strain evidence="7 8">Nara gc5</strain>
    </source>
</reference>
<dbReference type="Proteomes" id="UP000011096">
    <property type="component" value="Unassembled WGS sequence"/>
</dbReference>
<keyword evidence="3" id="KW-0464">Manganese</keyword>
<feature type="binding site" evidence="3">
    <location>
        <position position="278"/>
    </location>
    <ligand>
        <name>Mn(2+)</name>
        <dbReference type="ChEBI" id="CHEBI:29035"/>
        <label>1</label>
    </ligand>
</feature>
<evidence type="ECO:0000256" key="1">
    <source>
        <dbReference type="ARBA" id="ARBA00022723"/>
    </source>
</evidence>
<sequence length="583" mass="63550">MPKAPQNLQKGGDYGHWSIALFAGFRGVYIHFAYIASADTTGQTTRAPKLLDLDYSGHITLLFWHAEVPFVWFKFSNSPRNLRIMISHAAFLLGLIGALPMGYAVPMPQMGDYGENDGPVGGISPPIPTVTSPTGNLRGDASLLGGNAPRPDPDQSDSAIVNDVQLVPGQKADGKLGLYLNFDGVDVPQPIRGELGSPDPGPRTYAYEKLNPDLFAPPGTDKGDVKNAMWPLGLSHNRLGSQDGAGWARQQNSDVLPVASAMAGVDMKLQPNAYRELHWHTSAEWALVLKGCCRIAAMNEDGKSIVDDICAGDVWFFPAGVPHSIQAFDQGVEFLLVFDQGDFSEENTFLMTELMLRNPISVLSKNLKADVSEFANIPKDQLYIFNGTPPPKDIQEQNQTSSAGALTGDESYTYHWSQQKPFEVPGGSVKILDPLTFPIAENFSAALVVVQPGAMREIHWHTTSDEWNYFLQGSGRITVFQAPEASRTFDFTAGDVGYVKVGDSHYIENTGTEDVIFLEVLQATRFTDISVAQWLALTPKQVVKDTLGFSDALIDSFPKEKEYIKVGPTNMTAVASSGKNFKA</sequence>
<dbReference type="GeneID" id="43605806"/>
<dbReference type="PANTHER" id="PTHR35848:SF9">
    <property type="entry name" value="SLL1358 PROTEIN"/>
    <property type="match status" value="1"/>
</dbReference>
<dbReference type="CDD" id="cd20305">
    <property type="entry name" value="cupin_OxDC_C"/>
    <property type="match status" value="1"/>
</dbReference>
<dbReference type="EMBL" id="ANPB02000008">
    <property type="protein sequence ID" value="KAF4478418.1"/>
    <property type="molecule type" value="Genomic_DNA"/>
</dbReference>
<dbReference type="InterPro" id="IPR014710">
    <property type="entry name" value="RmlC-like_jellyroll"/>
</dbReference>
<evidence type="ECO:0000256" key="3">
    <source>
        <dbReference type="PIRSR" id="PIRSR617774-2"/>
    </source>
</evidence>
<dbReference type="InterPro" id="IPR011051">
    <property type="entry name" value="RmlC_Cupin_sf"/>
</dbReference>
<protein>
    <submittedName>
        <fullName evidence="7">Oxalate decarboxylase OxdD</fullName>
    </submittedName>
</protein>
<feature type="binding site" evidence="3">
    <location>
        <position position="459"/>
    </location>
    <ligand>
        <name>Mn(2+)</name>
        <dbReference type="ChEBI" id="CHEBI:29035"/>
        <label>2</label>
    </ligand>
</feature>
<evidence type="ECO:0000259" key="6">
    <source>
        <dbReference type="SMART" id="SM00835"/>
    </source>
</evidence>
<organism evidence="7 8">
    <name type="scientific">Colletotrichum fructicola (strain Nara gc5)</name>
    <name type="common">Anthracnose fungus</name>
    <name type="synonym">Colletotrichum gloeosporioides (strain Nara gc5)</name>
    <dbReference type="NCBI Taxonomy" id="1213859"/>
    <lineage>
        <taxon>Eukaryota</taxon>
        <taxon>Fungi</taxon>
        <taxon>Dikarya</taxon>
        <taxon>Ascomycota</taxon>
        <taxon>Pezizomycotina</taxon>
        <taxon>Sordariomycetes</taxon>
        <taxon>Hypocreomycetidae</taxon>
        <taxon>Glomerellales</taxon>
        <taxon>Glomerellaceae</taxon>
        <taxon>Colletotrichum</taxon>
        <taxon>Colletotrichum gloeosporioides species complex</taxon>
    </lineage>
</organism>
<keyword evidence="5" id="KW-1133">Transmembrane helix</keyword>
<keyword evidence="8" id="KW-1185">Reference proteome</keyword>
<accession>A0A7J6INV3</accession>
<dbReference type="InterPro" id="IPR051610">
    <property type="entry name" value="GPI/OXD"/>
</dbReference>
<dbReference type="Pfam" id="PF00190">
    <property type="entry name" value="Cupin_1"/>
    <property type="match status" value="2"/>
</dbReference>